<dbReference type="Proteomes" id="UP000021210">
    <property type="component" value="Unassembled WGS sequence"/>
</dbReference>
<feature type="transmembrane region" description="Helical" evidence="1">
    <location>
        <begin position="45"/>
        <end position="64"/>
    </location>
</feature>
<evidence type="ECO:0000313" key="3">
    <source>
        <dbReference type="Proteomes" id="UP000021210"/>
    </source>
</evidence>
<sequence>MPKFSDRQLTVDEKKDIIAYVRASSETPDPGGYGLGGFGPTSEGMAMWIIGIVAAIAAALWIGARA</sequence>
<dbReference type="EMBL" id="JAOH01000002">
    <property type="protein sequence ID" value="EUA60486.1"/>
    <property type="molecule type" value="Genomic_DNA"/>
</dbReference>
<keyword evidence="1" id="KW-1133">Transmembrane helix</keyword>
<dbReference type="AlphaFoldDB" id="A0A829QE56"/>
<keyword evidence="1" id="KW-0812">Transmembrane</keyword>
<evidence type="ECO:0000313" key="2">
    <source>
        <dbReference type="EMBL" id="EUA60486.1"/>
    </source>
</evidence>
<gene>
    <name evidence="2" type="ORF">I542_0619</name>
</gene>
<organism evidence="2 3">
    <name type="scientific">Mycobacteroides abscessus 1948</name>
    <dbReference type="NCBI Taxonomy" id="1299323"/>
    <lineage>
        <taxon>Bacteria</taxon>
        <taxon>Bacillati</taxon>
        <taxon>Actinomycetota</taxon>
        <taxon>Actinomycetes</taxon>
        <taxon>Mycobacteriales</taxon>
        <taxon>Mycobacteriaceae</taxon>
        <taxon>Mycobacteroides</taxon>
        <taxon>Mycobacteroides abscessus</taxon>
    </lineage>
</organism>
<evidence type="ECO:0000256" key="1">
    <source>
        <dbReference type="SAM" id="Phobius"/>
    </source>
</evidence>
<comment type="caution">
    <text evidence="2">The sequence shown here is derived from an EMBL/GenBank/DDBJ whole genome shotgun (WGS) entry which is preliminary data.</text>
</comment>
<protein>
    <submittedName>
        <fullName evidence="2">Menaquinol-cytochrome c reductase cytochrome c subunit domain protein</fullName>
    </submittedName>
</protein>
<name>A0A829QE56_9MYCO</name>
<accession>A0A829QE56</accession>
<keyword evidence="1" id="KW-0472">Membrane</keyword>
<proteinExistence type="predicted"/>
<reference evidence="2 3" key="1">
    <citation type="submission" date="2013-12" db="EMBL/GenBank/DDBJ databases">
        <authorList>
            <person name="Zelazny A."/>
            <person name="Olivier K."/>
            <person name="Holland S."/>
            <person name="Lenaerts A."/>
            <person name="Ordway D."/>
            <person name="DeGroote M.A."/>
            <person name="Parker T."/>
            <person name="Sizemore C."/>
            <person name="Tallon L.J."/>
            <person name="Sadzewicz L.K."/>
            <person name="Sengamalay N."/>
            <person name="Fraser C.M."/>
            <person name="Hine E."/>
            <person name="Shefchek K.A."/>
            <person name="Das S.P."/>
            <person name="Tettelin H."/>
        </authorList>
    </citation>
    <scope>NUCLEOTIDE SEQUENCE [LARGE SCALE GENOMIC DNA]</scope>
    <source>
        <strain evidence="2 3">1948</strain>
    </source>
</reference>